<feature type="transmembrane region" description="Helical" evidence="1">
    <location>
        <begin position="83"/>
        <end position="100"/>
    </location>
</feature>
<dbReference type="EMBL" id="JAMQJY010000002">
    <property type="protein sequence ID" value="MCM2676885.1"/>
    <property type="molecule type" value="Genomic_DNA"/>
</dbReference>
<evidence type="ECO:0000256" key="1">
    <source>
        <dbReference type="SAM" id="Phobius"/>
    </source>
</evidence>
<keyword evidence="3" id="KW-1185">Reference proteome</keyword>
<organism evidence="2 3">
    <name type="scientific">Alkalicoccobacillus plakortidis</name>
    <dbReference type="NCBI Taxonomy" id="444060"/>
    <lineage>
        <taxon>Bacteria</taxon>
        <taxon>Bacillati</taxon>
        <taxon>Bacillota</taxon>
        <taxon>Bacilli</taxon>
        <taxon>Bacillales</taxon>
        <taxon>Bacillaceae</taxon>
        <taxon>Alkalicoccobacillus</taxon>
    </lineage>
</organism>
<keyword evidence="1" id="KW-0812">Transmembrane</keyword>
<dbReference type="Proteomes" id="UP001203665">
    <property type="component" value="Unassembled WGS sequence"/>
</dbReference>
<feature type="transmembrane region" description="Helical" evidence="1">
    <location>
        <begin position="42"/>
        <end position="62"/>
    </location>
</feature>
<accession>A0ABT0XMD3</accession>
<keyword evidence="1" id="KW-0472">Membrane</keyword>
<name>A0ABT0XMD3_9BACI</name>
<feature type="transmembrane region" description="Helical" evidence="1">
    <location>
        <begin position="153"/>
        <end position="169"/>
    </location>
</feature>
<feature type="transmembrane region" description="Helical" evidence="1">
    <location>
        <begin position="106"/>
        <end position="127"/>
    </location>
</feature>
<sequence length="170" mass="20134">MRKKDQGIPYYDELSKLQMVFHLSIVWATPLLVYPFRETFMFVLATILIIFGFIPIVVTLFWNKEKQADSWCRVVAKRLRDSSLVFIISIVFVVVLFSFFSIDINFVFAGVLISVCFFSFVYFQILYRKMVRIQNVPLTLDAKKWREDLPRDSIFMLILVALIIIFIYFV</sequence>
<protein>
    <submittedName>
        <fullName evidence="2">Uncharacterized protein</fullName>
    </submittedName>
</protein>
<proteinExistence type="predicted"/>
<gene>
    <name evidence="2" type="ORF">NDM98_16495</name>
</gene>
<comment type="caution">
    <text evidence="2">The sequence shown here is derived from an EMBL/GenBank/DDBJ whole genome shotgun (WGS) entry which is preliminary data.</text>
</comment>
<evidence type="ECO:0000313" key="3">
    <source>
        <dbReference type="Proteomes" id="UP001203665"/>
    </source>
</evidence>
<keyword evidence="1" id="KW-1133">Transmembrane helix</keyword>
<dbReference type="RefSeq" id="WP_251610045.1">
    <property type="nucleotide sequence ID" value="NZ_JAMQJY010000002.1"/>
</dbReference>
<reference evidence="2" key="1">
    <citation type="submission" date="2022-06" db="EMBL/GenBank/DDBJ databases">
        <title>Alkalicoccobacillus porphyridii sp. nov., isolated from a marine red alga, Porphyridium purpureum and reclassification of Shouchella plakortidis and Shouchella gibsonii as Alkalicoccobacillus plakortidis comb. nov. and Alkalicoccobacillus gibsonii comb. nov.</title>
        <authorList>
            <person name="Kim K.H."/>
            <person name="Lee J.K."/>
            <person name="Han D.M."/>
            <person name="Baek J.H."/>
            <person name="Jeon C.O."/>
        </authorList>
    </citation>
    <scope>NUCLEOTIDE SEQUENCE</scope>
    <source>
        <strain evidence="2">DSM 19153</strain>
    </source>
</reference>
<evidence type="ECO:0000313" key="2">
    <source>
        <dbReference type="EMBL" id="MCM2676885.1"/>
    </source>
</evidence>
<feature type="transmembrane region" description="Helical" evidence="1">
    <location>
        <begin position="20"/>
        <end position="36"/>
    </location>
</feature>